<dbReference type="Proteomes" id="UP000235649">
    <property type="component" value="Unassembled WGS sequence"/>
</dbReference>
<reference evidence="1 2" key="1">
    <citation type="submission" date="2017-05" db="EMBL/GenBank/DDBJ databases">
        <title>Lactobacillus nurukis nov., sp. nov., isolated from nuruk.</title>
        <authorList>
            <person name="Kim S.-J."/>
        </authorList>
    </citation>
    <scope>NUCLEOTIDE SEQUENCE [LARGE SCALE GENOMIC DNA]</scope>
    <source>
        <strain evidence="1 2">SYF10-1a</strain>
    </source>
</reference>
<keyword evidence="2" id="KW-1185">Reference proteome</keyword>
<evidence type="ECO:0000313" key="2">
    <source>
        <dbReference type="Proteomes" id="UP000235649"/>
    </source>
</evidence>
<accession>A0A2N7AWC8</accession>
<gene>
    <name evidence="1" type="ORF">CBP76_02655</name>
</gene>
<sequence length="73" mass="8646">MKEIKITSIVDISESLDTVTIDEEENLKSEAYFDFEDSEYTEEIKDIFRVGLYLRKFPEVYPDEIMKKLKISS</sequence>
<dbReference type="EMBL" id="NIPR01000005">
    <property type="protein sequence ID" value="PMD73051.1"/>
    <property type="molecule type" value="Genomic_DNA"/>
</dbReference>
<proteinExistence type="predicted"/>
<comment type="caution">
    <text evidence="1">The sequence shown here is derived from an EMBL/GenBank/DDBJ whole genome shotgun (WGS) entry which is preliminary data.</text>
</comment>
<evidence type="ECO:0000313" key="1">
    <source>
        <dbReference type="EMBL" id="PMD73051.1"/>
    </source>
</evidence>
<organism evidence="1 2">
    <name type="scientific">Companilactobacillus nuruki</name>
    <dbReference type="NCBI Taxonomy" id="1993540"/>
    <lineage>
        <taxon>Bacteria</taxon>
        <taxon>Bacillati</taxon>
        <taxon>Bacillota</taxon>
        <taxon>Bacilli</taxon>
        <taxon>Lactobacillales</taxon>
        <taxon>Lactobacillaceae</taxon>
        <taxon>Companilactobacillus</taxon>
    </lineage>
</organism>
<protein>
    <submittedName>
        <fullName evidence="1">Uncharacterized protein</fullName>
    </submittedName>
</protein>
<name>A0A2N7AWC8_9LACO</name>
<dbReference type="AlphaFoldDB" id="A0A2N7AWC8"/>
<dbReference type="RefSeq" id="WP_102195383.1">
    <property type="nucleotide sequence ID" value="NZ_NIPR01000005.1"/>
</dbReference>